<reference evidence="1 2" key="1">
    <citation type="submission" date="2016-01" db="EMBL/GenBank/DDBJ databases">
        <title>Highly variable Streptococcus oralis are common among viridans streptococci isolated from primates.</title>
        <authorList>
            <person name="Denapaite D."/>
            <person name="Rieger M."/>
            <person name="Koendgen S."/>
            <person name="Brueckner R."/>
            <person name="Ochigava I."/>
            <person name="Kappeler P."/>
            <person name="Maetz-Rensing K."/>
            <person name="Leendertz F."/>
            <person name="Hakenbeck R."/>
        </authorList>
    </citation>
    <scope>NUCLEOTIDE SEQUENCE [LARGE SCALE GENOMIC DNA]</scope>
    <source>
        <strain evidence="1 2">DD05</strain>
    </source>
</reference>
<proteinExistence type="predicted"/>
<gene>
    <name evidence="1" type="ORF">SORDD05_00712</name>
</gene>
<dbReference type="AlphaFoldDB" id="A0A139M9J2"/>
<accession>A0A139M9J2</accession>
<evidence type="ECO:0000313" key="1">
    <source>
        <dbReference type="EMBL" id="KXT60343.1"/>
    </source>
</evidence>
<dbReference type="EMBL" id="LQOG01000023">
    <property type="protein sequence ID" value="KXT60343.1"/>
    <property type="molecule type" value="Genomic_DNA"/>
</dbReference>
<comment type="caution">
    <text evidence="1">The sequence shown here is derived from an EMBL/GenBank/DDBJ whole genome shotgun (WGS) entry which is preliminary data.</text>
</comment>
<protein>
    <submittedName>
        <fullName evidence="1">Uncharacterized protein</fullName>
    </submittedName>
</protein>
<evidence type="ECO:0000313" key="2">
    <source>
        <dbReference type="Proteomes" id="UP000070541"/>
    </source>
</evidence>
<name>A0A139M9J2_STROR</name>
<organism evidence="1 2">
    <name type="scientific">Streptococcus oralis</name>
    <dbReference type="NCBI Taxonomy" id="1303"/>
    <lineage>
        <taxon>Bacteria</taxon>
        <taxon>Bacillati</taxon>
        <taxon>Bacillota</taxon>
        <taxon>Bacilli</taxon>
        <taxon>Lactobacillales</taxon>
        <taxon>Streptococcaceae</taxon>
        <taxon>Streptococcus</taxon>
    </lineage>
</organism>
<sequence>MGLFLGPVDLFFMSLKTRKRIKTPTGLFSFYKRAIMIVGIFKGAAYEGKRYH</sequence>
<dbReference type="Proteomes" id="UP000070541">
    <property type="component" value="Unassembled WGS sequence"/>
</dbReference>